<dbReference type="PATRIC" id="fig|1526658.3.peg.3678"/>
<dbReference type="Gene3D" id="3.60.15.10">
    <property type="entry name" value="Ribonuclease Z/Hydroxyacylglutathione hydrolase-like"/>
    <property type="match status" value="1"/>
</dbReference>
<evidence type="ECO:0000313" key="2">
    <source>
        <dbReference type="EMBL" id="KPH73547.1"/>
    </source>
</evidence>
<comment type="caution">
    <text evidence="2">The sequence shown here is derived from an EMBL/GenBank/DDBJ whole genome shotgun (WGS) entry which is preliminary data.</text>
</comment>
<evidence type="ECO:0000313" key="3">
    <source>
        <dbReference type="Proteomes" id="UP000037822"/>
    </source>
</evidence>
<dbReference type="Pfam" id="PF00753">
    <property type="entry name" value="Lactamase_B"/>
    <property type="match status" value="1"/>
</dbReference>
<dbReference type="EMBL" id="LGSZ01000098">
    <property type="protein sequence ID" value="KPH73547.1"/>
    <property type="molecule type" value="Genomic_DNA"/>
</dbReference>
<dbReference type="PANTHER" id="PTHR23131">
    <property type="entry name" value="ENDORIBONUCLEASE LACTB2"/>
    <property type="match status" value="1"/>
</dbReference>
<dbReference type="InterPro" id="IPR001279">
    <property type="entry name" value="Metallo-B-lactamas"/>
</dbReference>
<dbReference type="InterPro" id="IPR041516">
    <property type="entry name" value="LACTB2_WH"/>
</dbReference>
<dbReference type="CDD" id="cd16278">
    <property type="entry name" value="metallo-hydrolase-like_MBL-fold"/>
    <property type="match status" value="1"/>
</dbReference>
<evidence type="ECO:0000259" key="1">
    <source>
        <dbReference type="SMART" id="SM00849"/>
    </source>
</evidence>
<name>A0A0N1EY46_9HYPH</name>
<dbReference type="SMART" id="SM00849">
    <property type="entry name" value="Lactamase_B"/>
    <property type="match status" value="1"/>
</dbReference>
<feature type="domain" description="Metallo-beta-lactamase" evidence="1">
    <location>
        <begin position="36"/>
        <end position="190"/>
    </location>
</feature>
<dbReference type="Proteomes" id="UP000037822">
    <property type="component" value="Unassembled WGS sequence"/>
</dbReference>
<organism evidence="2 3">
    <name type="scientific">Bosea vaviloviae</name>
    <dbReference type="NCBI Taxonomy" id="1526658"/>
    <lineage>
        <taxon>Bacteria</taxon>
        <taxon>Pseudomonadati</taxon>
        <taxon>Pseudomonadota</taxon>
        <taxon>Alphaproteobacteria</taxon>
        <taxon>Hyphomicrobiales</taxon>
        <taxon>Boseaceae</taxon>
        <taxon>Bosea</taxon>
    </lineage>
</organism>
<dbReference type="InterPro" id="IPR036866">
    <property type="entry name" value="RibonucZ/Hydroxyglut_hydro"/>
</dbReference>
<reference evidence="2 3" key="1">
    <citation type="submission" date="2015-07" db="EMBL/GenBank/DDBJ databases">
        <title>Whole genome sequencing of Bosea vaviloviae isolated from cave pool.</title>
        <authorList>
            <person name="Tan N.E.H."/>
            <person name="Lee Y.P."/>
            <person name="Gan H.M."/>
            <person name="Barton H."/>
            <person name="Savka M.A."/>
        </authorList>
    </citation>
    <scope>NUCLEOTIDE SEQUENCE [LARGE SCALE GENOMIC DNA]</scope>
    <source>
        <strain evidence="2 3">SD260</strain>
    </source>
</reference>
<accession>A0A0N1EY46</accession>
<dbReference type="InterPro" id="IPR050662">
    <property type="entry name" value="Sec-metab_biosynth-thioest"/>
</dbReference>
<keyword evidence="3" id="KW-1185">Reference proteome</keyword>
<gene>
    <name evidence="2" type="ORF">AE618_27060</name>
</gene>
<dbReference type="PANTHER" id="PTHR23131:SF0">
    <property type="entry name" value="ENDORIBONUCLEASE LACTB2"/>
    <property type="match status" value="1"/>
</dbReference>
<dbReference type="SUPFAM" id="SSF56281">
    <property type="entry name" value="Metallo-hydrolase/oxidoreductase"/>
    <property type="match status" value="1"/>
</dbReference>
<sequence>MAFLEEPEPQRGVALPVLPGIRRIVANNPSLMTYHGTNTYLIEADEGYVVLDPGPEDAGHLDDIISATGGKVCAILVSHTHSDHLGATSSLKARTGAPTFAFHRVADPSFEPDILIHDRDVVAGMLAIHTPGHASDHLCFAARDGIVFSADHVMSWSSSIVSPPDGDMATYCASLRLMLSRNDSFYLPGHGPPLSDPAPFVTDLLNRRIEREEAIYEALRYGPSNTWNLMDRLYSKTDPWLRLAAERNVLAHLEKLHAEGRVEQVSGTWRVQL</sequence>
<dbReference type="InterPro" id="IPR036388">
    <property type="entry name" value="WH-like_DNA-bd_sf"/>
</dbReference>
<dbReference type="AlphaFoldDB" id="A0A0N1EY46"/>
<dbReference type="Pfam" id="PF17778">
    <property type="entry name" value="WHD_BLACT"/>
    <property type="match status" value="1"/>
</dbReference>
<proteinExistence type="predicted"/>
<dbReference type="Gene3D" id="1.10.10.10">
    <property type="entry name" value="Winged helix-like DNA-binding domain superfamily/Winged helix DNA-binding domain"/>
    <property type="match status" value="1"/>
</dbReference>
<dbReference type="OrthoDB" id="9788263at2"/>
<protein>
    <submittedName>
        <fullName evidence="2">Beta-lactamase</fullName>
    </submittedName>
</protein>